<proteinExistence type="predicted"/>
<gene>
    <name evidence="1" type="ORF">OF897_21210</name>
</gene>
<evidence type="ECO:0000313" key="2">
    <source>
        <dbReference type="Proteomes" id="UP001073122"/>
    </source>
</evidence>
<dbReference type="EMBL" id="JAOVZW010000034">
    <property type="protein sequence ID" value="MCX8526441.1"/>
    <property type="molecule type" value="Genomic_DNA"/>
</dbReference>
<keyword evidence="2" id="KW-1185">Reference proteome</keyword>
<dbReference type="Proteomes" id="UP001073122">
    <property type="component" value="Unassembled WGS sequence"/>
</dbReference>
<dbReference type="RefSeq" id="WP_267267669.1">
    <property type="nucleotide sequence ID" value="NZ_JAOVZW010000034.1"/>
</dbReference>
<accession>A0ABT3XXP2</accession>
<comment type="caution">
    <text evidence="1">The sequence shown here is derived from an EMBL/GenBank/DDBJ whole genome shotgun (WGS) entry which is preliminary data.</text>
</comment>
<name>A0ABT3XXP2_9FLAO</name>
<reference evidence="1" key="1">
    <citation type="submission" date="2022-10" db="EMBL/GenBank/DDBJ databases">
        <title>Chryseobacterium sp. nov., a novel bacterial species.</title>
        <authorList>
            <person name="Cao Y."/>
        </authorList>
    </citation>
    <scope>NUCLEOTIDE SEQUENCE</scope>
    <source>
        <strain evidence="1">CCTCC AB2015118</strain>
    </source>
</reference>
<evidence type="ECO:0000313" key="1">
    <source>
        <dbReference type="EMBL" id="MCX8526441.1"/>
    </source>
</evidence>
<protein>
    <submittedName>
        <fullName evidence="1">Uncharacterized protein</fullName>
    </submittedName>
</protein>
<sequence>MKYKEDFKLPKQIIGSAHDTESFKKSEADISSQYEILKDRFFDINHWMEYCGSLSAEFRLCNSSGITINSKPKLKDFIRIKILGPGLREGNNYDWVQIIRIEESKDYLSEYYLLECSPCKMPGAKLHFGVAHFYTSKATSTFIISKENSCLKVSVHGRNETPNYKVSALSKFRNFMIAIGGMFGFSKIEWKCLTDGLLDFK</sequence>
<organism evidence="1 2">
    <name type="scientific">Chryseobacterium formosus</name>
    <dbReference type="NCBI Taxonomy" id="1537363"/>
    <lineage>
        <taxon>Bacteria</taxon>
        <taxon>Pseudomonadati</taxon>
        <taxon>Bacteroidota</taxon>
        <taxon>Flavobacteriia</taxon>
        <taxon>Flavobacteriales</taxon>
        <taxon>Weeksellaceae</taxon>
        <taxon>Chryseobacterium group</taxon>
        <taxon>Chryseobacterium</taxon>
    </lineage>
</organism>